<gene>
    <name evidence="2" type="ORF">E1301_Tti013312</name>
</gene>
<protein>
    <submittedName>
        <fullName evidence="2">Uncharacterized protein</fullName>
    </submittedName>
</protein>
<feature type="compositionally biased region" description="Low complexity" evidence="1">
    <location>
        <begin position="37"/>
        <end position="50"/>
    </location>
</feature>
<sequence length="132" mass="14362">MHEFLNLPCHAHYDHSLLGVGAGENWIFSVCPAEDISSPTPEPETSQPSTRYTECLHEPTDGEPEAAVSREPACTTITEPIIALEPEPEDSSDQVHDPATLCVAMVLVEMEGLEGTPTLLPLRLCCNWPLAL</sequence>
<feature type="region of interest" description="Disordered" evidence="1">
    <location>
        <begin position="33"/>
        <end position="72"/>
    </location>
</feature>
<evidence type="ECO:0000256" key="1">
    <source>
        <dbReference type="SAM" id="MobiDB-lite"/>
    </source>
</evidence>
<evidence type="ECO:0000313" key="2">
    <source>
        <dbReference type="EMBL" id="KAA0702925.1"/>
    </source>
</evidence>
<reference evidence="2 3" key="1">
    <citation type="journal article" date="2019" name="Mol. Ecol. Resour.">
        <title>Chromosome-level genome assembly of Triplophysa tibetana, a fish adapted to the harsh high-altitude environment of the Tibetan Plateau.</title>
        <authorList>
            <person name="Yang X."/>
            <person name="Liu H."/>
            <person name="Ma Z."/>
            <person name="Zou Y."/>
            <person name="Zou M."/>
            <person name="Mao Y."/>
            <person name="Li X."/>
            <person name="Wang H."/>
            <person name="Chen T."/>
            <person name="Wang W."/>
            <person name="Yang R."/>
        </authorList>
    </citation>
    <scope>NUCLEOTIDE SEQUENCE [LARGE SCALE GENOMIC DNA]</scope>
    <source>
        <strain evidence="2">TTIB1903HZAU</strain>
        <tissue evidence="2">Muscle</tissue>
    </source>
</reference>
<accession>A0A5A9N169</accession>
<dbReference type="AlphaFoldDB" id="A0A5A9N169"/>
<evidence type="ECO:0000313" key="3">
    <source>
        <dbReference type="Proteomes" id="UP000324632"/>
    </source>
</evidence>
<comment type="caution">
    <text evidence="2">The sequence shown here is derived from an EMBL/GenBank/DDBJ whole genome shotgun (WGS) entry which is preliminary data.</text>
</comment>
<organism evidence="2 3">
    <name type="scientific">Triplophysa tibetana</name>
    <dbReference type="NCBI Taxonomy" id="1572043"/>
    <lineage>
        <taxon>Eukaryota</taxon>
        <taxon>Metazoa</taxon>
        <taxon>Chordata</taxon>
        <taxon>Craniata</taxon>
        <taxon>Vertebrata</taxon>
        <taxon>Euteleostomi</taxon>
        <taxon>Actinopterygii</taxon>
        <taxon>Neopterygii</taxon>
        <taxon>Teleostei</taxon>
        <taxon>Ostariophysi</taxon>
        <taxon>Cypriniformes</taxon>
        <taxon>Nemacheilidae</taxon>
        <taxon>Triplophysa</taxon>
    </lineage>
</organism>
<name>A0A5A9N169_9TELE</name>
<proteinExistence type="predicted"/>
<dbReference type="Proteomes" id="UP000324632">
    <property type="component" value="Chromosome 24"/>
</dbReference>
<dbReference type="EMBL" id="SOYY01000024">
    <property type="protein sequence ID" value="KAA0702925.1"/>
    <property type="molecule type" value="Genomic_DNA"/>
</dbReference>
<keyword evidence="3" id="KW-1185">Reference proteome</keyword>